<protein>
    <submittedName>
        <fullName evidence="1">DUF429 domain-containing protein</fullName>
    </submittedName>
</protein>
<evidence type="ECO:0000313" key="1">
    <source>
        <dbReference type="EMBL" id="GAA2361233.1"/>
    </source>
</evidence>
<dbReference type="EMBL" id="BAAASD010000032">
    <property type="protein sequence ID" value="GAA2361233.1"/>
    <property type="molecule type" value="Genomic_DNA"/>
</dbReference>
<name>A0ABP5TUY4_9ACTN</name>
<gene>
    <name evidence="1" type="ORF">GCM10010246_59900</name>
</gene>
<dbReference type="Proteomes" id="UP001500253">
    <property type="component" value="Unassembled WGS sequence"/>
</dbReference>
<accession>A0ABP5TUY4</accession>
<sequence>MGSRSDVSRTPPPAGPAAPCVVGVDACPGGWVAVVLRDGRYAGADADPALAALLARLPEAAVVAVDMPLGLLESGRRRADELALGLVAPHRSRVFPVPPRPVWEESGYDAANERCRRLTGSGLSRQSWGLAPKLREANACREGGERRLYEVHPEVSFAALAGGRPLAWRKKSWNGQAQRRRLLGERGITLPDDLGPAGRVPPDDVLDAAAAAWSAHRIALGTAVSLPDLPQATRDGLPVAIWY</sequence>
<evidence type="ECO:0000313" key="2">
    <source>
        <dbReference type="Proteomes" id="UP001500253"/>
    </source>
</evidence>
<keyword evidence="2" id="KW-1185">Reference proteome</keyword>
<comment type="caution">
    <text evidence="1">The sequence shown here is derived from an EMBL/GenBank/DDBJ whole genome shotgun (WGS) entry which is preliminary data.</text>
</comment>
<dbReference type="Pfam" id="PF04250">
    <property type="entry name" value="DUF429"/>
    <property type="match status" value="1"/>
</dbReference>
<reference evidence="2" key="1">
    <citation type="journal article" date="2019" name="Int. J. Syst. Evol. Microbiol.">
        <title>The Global Catalogue of Microorganisms (GCM) 10K type strain sequencing project: providing services to taxonomists for standard genome sequencing and annotation.</title>
        <authorList>
            <consortium name="The Broad Institute Genomics Platform"/>
            <consortium name="The Broad Institute Genome Sequencing Center for Infectious Disease"/>
            <person name="Wu L."/>
            <person name="Ma J."/>
        </authorList>
    </citation>
    <scope>NUCLEOTIDE SEQUENCE [LARGE SCALE GENOMIC DNA]</scope>
    <source>
        <strain evidence="2">JCM 4316</strain>
    </source>
</reference>
<proteinExistence type="predicted"/>
<organism evidence="1 2">
    <name type="scientific">Streptomyces cuspidosporus</name>
    <dbReference type="NCBI Taxonomy" id="66882"/>
    <lineage>
        <taxon>Bacteria</taxon>
        <taxon>Bacillati</taxon>
        <taxon>Actinomycetota</taxon>
        <taxon>Actinomycetes</taxon>
        <taxon>Kitasatosporales</taxon>
        <taxon>Streptomycetaceae</taxon>
        <taxon>Streptomyces</taxon>
    </lineage>
</organism>
<dbReference type="InterPro" id="IPR007362">
    <property type="entry name" value="DUF429"/>
</dbReference>